<reference evidence="2 3" key="1">
    <citation type="submission" date="2019-02" db="EMBL/GenBank/DDBJ databases">
        <title>Deep-cultivation of Planctomycetes and their phenomic and genomic characterization uncovers novel biology.</title>
        <authorList>
            <person name="Wiegand S."/>
            <person name="Jogler M."/>
            <person name="Boedeker C."/>
            <person name="Pinto D."/>
            <person name="Vollmers J."/>
            <person name="Rivas-Marin E."/>
            <person name="Kohn T."/>
            <person name="Peeters S.H."/>
            <person name="Heuer A."/>
            <person name="Rast P."/>
            <person name="Oberbeckmann S."/>
            <person name="Bunk B."/>
            <person name="Jeske O."/>
            <person name="Meyerdierks A."/>
            <person name="Storesund J.E."/>
            <person name="Kallscheuer N."/>
            <person name="Luecker S."/>
            <person name="Lage O.M."/>
            <person name="Pohl T."/>
            <person name="Merkel B.J."/>
            <person name="Hornburger P."/>
            <person name="Mueller R.-W."/>
            <person name="Bruemmer F."/>
            <person name="Labrenz M."/>
            <person name="Spormann A.M."/>
            <person name="Op den Camp H."/>
            <person name="Overmann J."/>
            <person name="Amann R."/>
            <person name="Jetten M.S.M."/>
            <person name="Mascher T."/>
            <person name="Medema M.H."/>
            <person name="Devos D.P."/>
            <person name="Kaster A.-K."/>
            <person name="Ovreas L."/>
            <person name="Rohde M."/>
            <person name="Galperin M.Y."/>
            <person name="Jogler C."/>
        </authorList>
    </citation>
    <scope>NUCLEOTIDE SEQUENCE [LARGE SCALE GENOMIC DNA]</scope>
    <source>
        <strain evidence="2 3">Pan181</strain>
    </source>
</reference>
<proteinExistence type="predicted"/>
<organism evidence="2 3">
    <name type="scientific">Aeoliella mucimassa</name>
    <dbReference type="NCBI Taxonomy" id="2527972"/>
    <lineage>
        <taxon>Bacteria</taxon>
        <taxon>Pseudomonadati</taxon>
        <taxon>Planctomycetota</taxon>
        <taxon>Planctomycetia</taxon>
        <taxon>Pirellulales</taxon>
        <taxon>Lacipirellulaceae</taxon>
        <taxon>Aeoliella</taxon>
    </lineage>
</organism>
<dbReference type="KEGG" id="amuc:Pan181_46630"/>
<feature type="transmembrane region" description="Helical" evidence="1">
    <location>
        <begin position="20"/>
        <end position="53"/>
    </location>
</feature>
<dbReference type="Proteomes" id="UP000315750">
    <property type="component" value="Chromosome"/>
</dbReference>
<keyword evidence="3" id="KW-1185">Reference proteome</keyword>
<sequence length="132" mass="14180">MGGMNHDQALPTTLQQLPPSAITWLLGGGLALVTAAQFVTMVPVMVGVGLLMLGSTLAIPQRVPLQLRLLATTTNVLVYLLLYGLFAGATMHHATLWMPVAPPWFRLTDLGSSLWLVILSLQVGVRQIQALL</sequence>
<dbReference type="EMBL" id="CP036278">
    <property type="protein sequence ID" value="QDU58428.1"/>
    <property type="molecule type" value="Genomic_DNA"/>
</dbReference>
<evidence type="ECO:0000313" key="2">
    <source>
        <dbReference type="EMBL" id="QDU58428.1"/>
    </source>
</evidence>
<name>A0A518AUM9_9BACT</name>
<protein>
    <submittedName>
        <fullName evidence="2">Uncharacterized protein</fullName>
    </submittedName>
</protein>
<gene>
    <name evidence="2" type="ORF">Pan181_46630</name>
</gene>
<dbReference type="AlphaFoldDB" id="A0A518AUM9"/>
<keyword evidence="1" id="KW-0812">Transmembrane</keyword>
<keyword evidence="1" id="KW-0472">Membrane</keyword>
<evidence type="ECO:0000256" key="1">
    <source>
        <dbReference type="SAM" id="Phobius"/>
    </source>
</evidence>
<accession>A0A518AUM9</accession>
<evidence type="ECO:0000313" key="3">
    <source>
        <dbReference type="Proteomes" id="UP000315750"/>
    </source>
</evidence>
<keyword evidence="1" id="KW-1133">Transmembrane helix</keyword>